<feature type="domain" description="Acyltransferase 3" evidence="4">
    <location>
        <begin position="134"/>
        <end position="315"/>
    </location>
</feature>
<dbReference type="InterPro" id="IPR002656">
    <property type="entry name" value="Acyl_transf_3_dom"/>
</dbReference>
<feature type="transmembrane region" description="Helical" evidence="3">
    <location>
        <begin position="209"/>
        <end position="234"/>
    </location>
</feature>
<proteinExistence type="predicted"/>
<feature type="transmembrane region" description="Helical" evidence="3">
    <location>
        <begin position="775"/>
        <end position="796"/>
    </location>
</feature>
<accession>A0A812S7W3</accession>
<evidence type="ECO:0000313" key="6">
    <source>
        <dbReference type="Proteomes" id="UP000604046"/>
    </source>
</evidence>
<feature type="region of interest" description="Disordered" evidence="2">
    <location>
        <begin position="456"/>
        <end position="479"/>
    </location>
</feature>
<evidence type="ECO:0000259" key="4">
    <source>
        <dbReference type="Pfam" id="PF01757"/>
    </source>
</evidence>
<keyword evidence="3" id="KW-0812">Transmembrane</keyword>
<keyword evidence="3" id="KW-1133">Transmembrane helix</keyword>
<feature type="compositionally biased region" description="Basic and acidic residues" evidence="2">
    <location>
        <begin position="516"/>
        <end position="533"/>
    </location>
</feature>
<feature type="region of interest" description="Disordered" evidence="2">
    <location>
        <begin position="511"/>
        <end position="533"/>
    </location>
</feature>
<keyword evidence="6" id="KW-1185">Reference proteome</keyword>
<evidence type="ECO:0000256" key="2">
    <source>
        <dbReference type="SAM" id="MobiDB-lite"/>
    </source>
</evidence>
<sequence length="817" mass="90403">MLRGGPLTWAPMPQPTWPKKLFRSCAATAAVMVLGSLASRTFSLLNVGSVEKSALGSRTPEVSQLYGGRSAPPEATFASGAPLVTFGVAALNGAAFVLTRTNRGHTSGPPATIRAAEEVETPSPPPKPKKVRITAFDAIRFFLIAYIVCGHFISFAAPSPFAFKAISQINVVVGAFFALSGYVAAYTTTENAERAASPKLLDTPSPKWILQRVFGYFPLHLLVLLLFSPAFLYADVNFNGWPTAIWHGFLSAGMLQAWFPMHAEVWNAPTWFLSALTFATAMLPFALPILAKQSKAELRRTGLFIFMIGLLPKLGYCYDHQAWGMLEGAMAPKALPNLAMFNMQRFNPFFALIEAGHLIFRFHKAILTSSSEQLIQAPKTNIASTDQAGASDCSKRFLMHENEKFNRWAPLVPGMEAWQAPQAPQLGRPSDFTAKSLEAVALAAAADTTARIRAASNCSTRTPSGVGRRSVSAVDDSSPDKTIRYGAPLVAAVPVTPLWHWQALPLLPQAGGEASPLRDQEHRQGRDFRAEREETETLRKHKEDLQFELADVRKRLGQMQDLCGELQQDNAHLKKALAEREQGEASLRSILQDERQRSQEVTRMSQQVRQEMEQLKGRFSADLQRLEDLCKQLEMDKAQLKKALHQREQGEKSLRSRIEEEQHTRQDMLKERDSLKLELRKMQQLQEKAGELATLVSSRRSSSTSSGSAMIEVDLTGELIEYAYVKVLSSKPLVTLGNLAFPIFVVHGPLGQLFYKKVIAKKLFGGTMLAIVGPHFFYAFLGIVLVSAWVLQKTFLSNKQVGSMSRNVVDKVSAWFK</sequence>
<feature type="transmembrane region" description="Helical" evidence="3">
    <location>
        <begin position="21"/>
        <end position="39"/>
    </location>
</feature>
<feature type="transmembrane region" description="Helical" evidence="3">
    <location>
        <begin position="138"/>
        <end position="157"/>
    </location>
</feature>
<keyword evidence="1" id="KW-0175">Coiled coil</keyword>
<feature type="transmembrane region" description="Helical" evidence="3">
    <location>
        <begin position="733"/>
        <end position="755"/>
    </location>
</feature>
<dbReference type="Pfam" id="PF01757">
    <property type="entry name" value="Acyl_transf_3"/>
    <property type="match status" value="1"/>
</dbReference>
<comment type="caution">
    <text evidence="5">The sequence shown here is derived from an EMBL/GenBank/DDBJ whole genome shotgun (WGS) entry which is preliminary data.</text>
</comment>
<feature type="coiled-coil region" evidence="1">
    <location>
        <begin position="598"/>
        <end position="688"/>
    </location>
</feature>
<dbReference type="Proteomes" id="UP000604046">
    <property type="component" value="Unassembled WGS sequence"/>
</dbReference>
<organism evidence="5 6">
    <name type="scientific">Symbiodinium natans</name>
    <dbReference type="NCBI Taxonomy" id="878477"/>
    <lineage>
        <taxon>Eukaryota</taxon>
        <taxon>Sar</taxon>
        <taxon>Alveolata</taxon>
        <taxon>Dinophyceae</taxon>
        <taxon>Suessiales</taxon>
        <taxon>Symbiodiniaceae</taxon>
        <taxon>Symbiodinium</taxon>
    </lineage>
</organism>
<dbReference type="AlphaFoldDB" id="A0A812S7W3"/>
<evidence type="ECO:0000256" key="3">
    <source>
        <dbReference type="SAM" id="Phobius"/>
    </source>
</evidence>
<name>A0A812S7W3_9DINO</name>
<evidence type="ECO:0000256" key="1">
    <source>
        <dbReference type="SAM" id="Coils"/>
    </source>
</evidence>
<protein>
    <recommendedName>
        <fullName evidence="4">Acyltransferase 3 domain-containing protein</fullName>
    </recommendedName>
</protein>
<dbReference type="EMBL" id="CAJNDS010002418">
    <property type="protein sequence ID" value="CAE7466876.1"/>
    <property type="molecule type" value="Genomic_DNA"/>
</dbReference>
<reference evidence="5" key="1">
    <citation type="submission" date="2021-02" db="EMBL/GenBank/DDBJ databases">
        <authorList>
            <person name="Dougan E. K."/>
            <person name="Rhodes N."/>
            <person name="Thang M."/>
            <person name="Chan C."/>
        </authorList>
    </citation>
    <scope>NUCLEOTIDE SEQUENCE</scope>
</reference>
<feature type="transmembrane region" description="Helical" evidence="3">
    <location>
        <begin position="271"/>
        <end position="291"/>
    </location>
</feature>
<evidence type="ECO:0000313" key="5">
    <source>
        <dbReference type="EMBL" id="CAE7466876.1"/>
    </source>
</evidence>
<keyword evidence="3" id="KW-0472">Membrane</keyword>
<dbReference type="OrthoDB" id="430679at2759"/>
<feature type="transmembrane region" description="Helical" evidence="3">
    <location>
        <begin position="169"/>
        <end position="189"/>
    </location>
</feature>
<dbReference type="GO" id="GO:0016747">
    <property type="term" value="F:acyltransferase activity, transferring groups other than amino-acyl groups"/>
    <property type="evidence" value="ECO:0007669"/>
    <property type="project" value="InterPro"/>
</dbReference>
<gene>
    <name evidence="5" type="ORF">SNAT2548_LOCUS26090</name>
</gene>